<evidence type="ECO:0000256" key="1">
    <source>
        <dbReference type="SAM" id="MobiDB-lite"/>
    </source>
</evidence>
<dbReference type="EMBL" id="VJMI01019175">
    <property type="protein sequence ID" value="KAF0708020.1"/>
    <property type="molecule type" value="Genomic_DNA"/>
</dbReference>
<dbReference type="Proteomes" id="UP000469452">
    <property type="component" value="Unassembled WGS sequence"/>
</dbReference>
<protein>
    <submittedName>
        <fullName evidence="2">Uncharacterized protein</fullName>
    </submittedName>
</protein>
<feature type="region of interest" description="Disordered" evidence="1">
    <location>
        <begin position="1"/>
        <end position="21"/>
    </location>
</feature>
<accession>A0A6A4ZBK9</accession>
<dbReference type="VEuPathDB" id="FungiDB:H257_07737"/>
<dbReference type="AlphaFoldDB" id="A0A6A4ZBK9"/>
<evidence type="ECO:0000313" key="2">
    <source>
        <dbReference type="EMBL" id="KAF0708020.1"/>
    </source>
</evidence>
<evidence type="ECO:0000313" key="3">
    <source>
        <dbReference type="Proteomes" id="UP000469452"/>
    </source>
</evidence>
<sequence>MKHPKRKADDTDSAGTPEPKRRVSILGRMESSPIAPLGAMIDSLDEAEAFLDRIDRPALARLSGRIVFTDRRVSGSSVLTVFFVAADDDASIEDLQSCTCHATGEAKRPNMLLLYSAVVFDVPLDHDFIPGRVATSTRTSKHKRDNGNGPFTCYSNVKSWAFAP</sequence>
<gene>
    <name evidence="2" type="ORF">AaE_013383</name>
</gene>
<organism evidence="2 3">
    <name type="scientific">Aphanomyces astaci</name>
    <name type="common">Crayfish plague agent</name>
    <dbReference type="NCBI Taxonomy" id="112090"/>
    <lineage>
        <taxon>Eukaryota</taxon>
        <taxon>Sar</taxon>
        <taxon>Stramenopiles</taxon>
        <taxon>Oomycota</taxon>
        <taxon>Saprolegniomycetes</taxon>
        <taxon>Saprolegniales</taxon>
        <taxon>Verrucalvaceae</taxon>
        <taxon>Aphanomyces</taxon>
    </lineage>
</organism>
<name>A0A6A4ZBK9_APHAT</name>
<proteinExistence type="predicted"/>
<reference evidence="2 3" key="1">
    <citation type="submission" date="2019-06" db="EMBL/GenBank/DDBJ databases">
        <title>Genomics analysis of Aphanomyces spp. identifies a new class of oomycete effector associated with host adaptation.</title>
        <authorList>
            <person name="Gaulin E."/>
        </authorList>
    </citation>
    <scope>NUCLEOTIDE SEQUENCE [LARGE SCALE GENOMIC DNA]</scope>
    <source>
        <strain evidence="2 3">E</strain>
    </source>
</reference>
<comment type="caution">
    <text evidence="2">The sequence shown here is derived from an EMBL/GenBank/DDBJ whole genome shotgun (WGS) entry which is preliminary data.</text>
</comment>